<dbReference type="AlphaFoldDB" id="A0AAC9IVU3"/>
<gene>
    <name evidence="2" type="ORF">AOC25_09475</name>
</gene>
<dbReference type="Pfam" id="PF02152">
    <property type="entry name" value="FolB"/>
    <property type="match status" value="1"/>
</dbReference>
<feature type="domain" description="Dihydroneopterin aldolase/epimerase" evidence="1">
    <location>
        <begin position="7"/>
        <end position="118"/>
    </location>
</feature>
<proteinExistence type="predicted"/>
<evidence type="ECO:0000313" key="3">
    <source>
        <dbReference type="Proteomes" id="UP000182060"/>
    </source>
</evidence>
<dbReference type="EMBL" id="CP015017">
    <property type="protein sequence ID" value="APC01830.1"/>
    <property type="molecule type" value="Genomic_DNA"/>
</dbReference>
<sequence>MKTNACIELKDLKLQTQIGTYGPGAIIPKQHLLDLILWIDSALVLISADVMENVFDYDPLVVEINRLAGDGHYETQERLITRIVQACAKYPEISSLEVNLRKLPVSAGSGSLGVRLSVDQTILNDLRTLKPST</sequence>
<protein>
    <recommendedName>
        <fullName evidence="1">Dihydroneopterin aldolase/epimerase domain-containing protein</fullName>
    </recommendedName>
</protein>
<dbReference type="InterPro" id="IPR043133">
    <property type="entry name" value="GTP-CH-I_C/QueF"/>
</dbReference>
<dbReference type="SUPFAM" id="SSF55620">
    <property type="entry name" value="Tetrahydrobiopterin biosynthesis enzymes-like"/>
    <property type="match status" value="1"/>
</dbReference>
<dbReference type="GO" id="GO:0004150">
    <property type="term" value="F:dihydroneopterin aldolase activity"/>
    <property type="evidence" value="ECO:0007669"/>
    <property type="project" value="InterPro"/>
</dbReference>
<accession>A0AAC9IVU3</accession>
<dbReference type="Gene3D" id="3.30.1130.10">
    <property type="match status" value="1"/>
</dbReference>
<dbReference type="Proteomes" id="UP000182060">
    <property type="component" value="Chromosome"/>
</dbReference>
<evidence type="ECO:0000313" key="2">
    <source>
        <dbReference type="EMBL" id="APC01830.1"/>
    </source>
</evidence>
<dbReference type="GO" id="GO:0006760">
    <property type="term" value="P:folic acid-containing compound metabolic process"/>
    <property type="evidence" value="ECO:0007669"/>
    <property type="project" value="InterPro"/>
</dbReference>
<evidence type="ECO:0000259" key="1">
    <source>
        <dbReference type="SMART" id="SM00905"/>
    </source>
</evidence>
<reference evidence="2" key="1">
    <citation type="journal article" date="2017" name="Appl. Environ. Microbiol.">
        <title>Microdiversification of a pelagic Polynucleobacter species is mainly driven by acquisition of genomic islands from a partially interspecific gene pool.</title>
        <authorList>
            <person name="Hoetzinger M."/>
            <person name="Hahn M.W."/>
            <person name="Jezberova J."/>
            <person name="Schmidt J."/>
            <person name="Koll U."/>
        </authorList>
    </citation>
    <scope>NUCLEOTIDE SEQUENCE</scope>
    <source>
        <strain evidence="2">MWH-RechtKol4</strain>
    </source>
</reference>
<dbReference type="SMART" id="SM00905">
    <property type="entry name" value="FolB"/>
    <property type="match status" value="1"/>
</dbReference>
<organism evidence="2 3">
    <name type="scientific">Polynucleobacter asymbioticus</name>
    <dbReference type="NCBI Taxonomy" id="576611"/>
    <lineage>
        <taxon>Bacteria</taxon>
        <taxon>Pseudomonadati</taxon>
        <taxon>Pseudomonadota</taxon>
        <taxon>Betaproteobacteria</taxon>
        <taxon>Burkholderiales</taxon>
        <taxon>Burkholderiaceae</taxon>
        <taxon>Polynucleobacter</taxon>
    </lineage>
</organism>
<name>A0AAC9IVU3_9BURK</name>
<dbReference type="InterPro" id="IPR006157">
    <property type="entry name" value="FolB_dom"/>
</dbReference>